<dbReference type="Pfam" id="PF00173">
    <property type="entry name" value="Cyt-b5"/>
    <property type="match status" value="1"/>
</dbReference>
<dbReference type="PROSITE" id="PS00191">
    <property type="entry name" value="CYTOCHROME_B5_1"/>
    <property type="match status" value="1"/>
</dbReference>
<evidence type="ECO:0000256" key="3">
    <source>
        <dbReference type="ARBA" id="ARBA00023004"/>
    </source>
</evidence>
<dbReference type="InterPro" id="IPR018506">
    <property type="entry name" value="Cyt_B5_heme-BS"/>
</dbReference>
<dbReference type="PANTHER" id="PTHR19359">
    <property type="entry name" value="CYTOCHROME B5"/>
    <property type="match status" value="1"/>
</dbReference>
<dbReference type="PANTHER" id="PTHR19359:SF112">
    <property type="entry name" value="CYTOCHROME B5 HEME-BINDING DOMAIN-CONTAINING PROTEIN"/>
    <property type="match status" value="1"/>
</dbReference>
<name>A0A077R1H5_9BASI</name>
<organism evidence="7">
    <name type="scientific">Melanopsichium pennsylvanicum 4</name>
    <dbReference type="NCBI Taxonomy" id="1398559"/>
    <lineage>
        <taxon>Eukaryota</taxon>
        <taxon>Fungi</taxon>
        <taxon>Dikarya</taxon>
        <taxon>Basidiomycota</taxon>
        <taxon>Ustilaginomycotina</taxon>
        <taxon>Ustilaginomycetes</taxon>
        <taxon>Ustilaginales</taxon>
        <taxon>Ustilaginaceae</taxon>
        <taxon>Melanopsichium</taxon>
    </lineage>
</organism>
<dbReference type="InterPro" id="IPR001199">
    <property type="entry name" value="Cyt_B5-like_heme/steroid-bd"/>
</dbReference>
<feature type="domain" description="Cytochrome b5 heme-binding" evidence="6">
    <location>
        <begin position="2"/>
        <end position="78"/>
    </location>
</feature>
<dbReference type="Gene3D" id="3.10.120.10">
    <property type="entry name" value="Cytochrome b5-like heme/steroid binding domain"/>
    <property type="match status" value="1"/>
</dbReference>
<evidence type="ECO:0000256" key="4">
    <source>
        <dbReference type="ARBA" id="ARBA00038168"/>
    </source>
</evidence>
<keyword evidence="1 5" id="KW-0349">Heme</keyword>
<reference evidence="7" key="1">
    <citation type="journal article" date="2014" name="Genome Biol. Evol.">
        <title>Gene Loss Rather Than Gene Gain Is Associated with a Host Jump from Monocots to Dicots in the Smut Fungus Melanopsichium pennsylvanicum.</title>
        <authorList>
            <person name="Sharma R."/>
            <person name="Mishra B."/>
            <person name="Runge F."/>
            <person name="Thines M."/>
        </authorList>
    </citation>
    <scope>NUCLEOTIDE SEQUENCE</scope>
    <source>
        <strain evidence="7">4</strain>
    </source>
</reference>
<evidence type="ECO:0000259" key="6">
    <source>
        <dbReference type="PROSITE" id="PS50255"/>
    </source>
</evidence>
<evidence type="ECO:0000313" key="7">
    <source>
        <dbReference type="EMBL" id="CDI52603.1"/>
    </source>
</evidence>
<dbReference type="InterPro" id="IPR036400">
    <property type="entry name" value="Cyt_B5-like_heme/steroid_sf"/>
</dbReference>
<dbReference type="PRINTS" id="PR00363">
    <property type="entry name" value="CYTOCHROMEB5"/>
</dbReference>
<dbReference type="GO" id="GO:0005789">
    <property type="term" value="C:endoplasmic reticulum membrane"/>
    <property type="evidence" value="ECO:0007669"/>
    <property type="project" value="TreeGrafter"/>
</dbReference>
<proteinExistence type="inferred from homology"/>
<dbReference type="SUPFAM" id="SSF55856">
    <property type="entry name" value="Cytochrome b5-like heme/steroid binding domain"/>
    <property type="match status" value="1"/>
</dbReference>
<evidence type="ECO:0000256" key="2">
    <source>
        <dbReference type="ARBA" id="ARBA00022723"/>
    </source>
</evidence>
<dbReference type="PROSITE" id="PS50255">
    <property type="entry name" value="CYTOCHROME_B5_2"/>
    <property type="match status" value="1"/>
</dbReference>
<dbReference type="InterPro" id="IPR050668">
    <property type="entry name" value="Cytochrome_b5"/>
</dbReference>
<dbReference type="SMART" id="SM01117">
    <property type="entry name" value="Cyt-b5"/>
    <property type="match status" value="1"/>
</dbReference>
<comment type="similarity">
    <text evidence="4 5">Belongs to the cytochrome b5 family.</text>
</comment>
<dbReference type="AlphaFoldDB" id="A0A077R1H5"/>
<sequence>MSKQVDSIELKKHKSEDSAWVVVDGKVYDVTSFLDDHPGGKKILLKNCGKDASESFWTYHGEKVLEKVGKDLQIGEFKDSAKL</sequence>
<protein>
    <submittedName>
        <fullName evidence="7">Probable cytochrome b5</fullName>
    </submittedName>
</protein>
<accession>A0A077R1H5</accession>
<evidence type="ECO:0000256" key="1">
    <source>
        <dbReference type="ARBA" id="ARBA00022617"/>
    </source>
</evidence>
<dbReference type="GO" id="GO:0046872">
    <property type="term" value="F:metal ion binding"/>
    <property type="evidence" value="ECO:0007669"/>
    <property type="project" value="UniProtKB-UniRule"/>
</dbReference>
<keyword evidence="2 5" id="KW-0479">Metal-binding</keyword>
<keyword evidence="3 5" id="KW-0408">Iron</keyword>
<evidence type="ECO:0000256" key="5">
    <source>
        <dbReference type="RuleBase" id="RU362121"/>
    </source>
</evidence>
<dbReference type="EMBL" id="HG529546">
    <property type="protein sequence ID" value="CDI52603.1"/>
    <property type="molecule type" value="Genomic_DNA"/>
</dbReference>
<dbReference type="GO" id="GO:0020037">
    <property type="term" value="F:heme binding"/>
    <property type="evidence" value="ECO:0007669"/>
    <property type="project" value="UniProtKB-UniRule"/>
</dbReference>